<comment type="caution">
    <text evidence="2">The sequence shown here is derived from an EMBL/GenBank/DDBJ whole genome shotgun (WGS) entry which is preliminary data.</text>
</comment>
<gene>
    <name evidence="2" type="ORF">EZS28_048249</name>
</gene>
<protein>
    <submittedName>
        <fullName evidence="2">Uncharacterized protein</fullName>
    </submittedName>
</protein>
<evidence type="ECO:0000313" key="2">
    <source>
        <dbReference type="EMBL" id="KAA6356224.1"/>
    </source>
</evidence>
<evidence type="ECO:0000313" key="3">
    <source>
        <dbReference type="Proteomes" id="UP000324800"/>
    </source>
</evidence>
<organism evidence="2 3">
    <name type="scientific">Streblomastix strix</name>
    <dbReference type="NCBI Taxonomy" id="222440"/>
    <lineage>
        <taxon>Eukaryota</taxon>
        <taxon>Metamonada</taxon>
        <taxon>Preaxostyla</taxon>
        <taxon>Oxymonadida</taxon>
        <taxon>Streblomastigidae</taxon>
        <taxon>Streblomastix</taxon>
    </lineage>
</organism>
<dbReference type="AlphaFoldDB" id="A0A5J4TCV2"/>
<dbReference type="Proteomes" id="UP000324800">
    <property type="component" value="Unassembled WGS sequence"/>
</dbReference>
<reference evidence="2 3" key="1">
    <citation type="submission" date="2019-03" db="EMBL/GenBank/DDBJ databases">
        <title>Single cell metagenomics reveals metabolic interactions within the superorganism composed of flagellate Streblomastix strix and complex community of Bacteroidetes bacteria on its surface.</title>
        <authorList>
            <person name="Treitli S.C."/>
            <person name="Kolisko M."/>
            <person name="Husnik F."/>
            <person name="Keeling P."/>
            <person name="Hampl V."/>
        </authorList>
    </citation>
    <scope>NUCLEOTIDE SEQUENCE [LARGE SCALE GENOMIC DNA]</scope>
    <source>
        <strain evidence="2">ST1C</strain>
    </source>
</reference>
<keyword evidence="1" id="KW-0175">Coiled coil</keyword>
<sequence>MLAEQTLSLAGKKFVFEKGKWRQTSQQNTEEQSNLNKLHERIEELESIKKQMELKLDIALDTIAVRTLEIDTLKQRLDELNSMEDPAESVQNINEDIFISQTNKT</sequence>
<dbReference type="Pfam" id="PF14645">
    <property type="entry name" value="Chibby"/>
    <property type="match status" value="1"/>
</dbReference>
<name>A0A5J4TCV2_9EUKA</name>
<feature type="coiled-coil region" evidence="1">
    <location>
        <begin position="28"/>
        <end position="62"/>
    </location>
</feature>
<dbReference type="InterPro" id="IPR028118">
    <property type="entry name" value="Chibby_fam"/>
</dbReference>
<dbReference type="EMBL" id="SNRW01033340">
    <property type="protein sequence ID" value="KAA6356224.1"/>
    <property type="molecule type" value="Genomic_DNA"/>
</dbReference>
<accession>A0A5J4TCV2</accession>
<evidence type="ECO:0000256" key="1">
    <source>
        <dbReference type="SAM" id="Coils"/>
    </source>
</evidence>
<proteinExistence type="predicted"/>